<name>A0A8S1W602_PAROT</name>
<dbReference type="FunFam" id="1.10.472.80:FF:000181">
    <property type="match status" value="1"/>
</dbReference>
<dbReference type="EMBL" id="CAJJDP010000085">
    <property type="protein sequence ID" value="CAD8185718.1"/>
    <property type="molecule type" value="Genomic_DNA"/>
</dbReference>
<evidence type="ECO:0000313" key="3">
    <source>
        <dbReference type="Proteomes" id="UP000683925"/>
    </source>
</evidence>
<proteinExistence type="predicted"/>
<keyword evidence="3" id="KW-1185">Reference proteome</keyword>
<dbReference type="GO" id="GO:0031267">
    <property type="term" value="F:small GTPase binding"/>
    <property type="evidence" value="ECO:0007669"/>
    <property type="project" value="TreeGrafter"/>
</dbReference>
<dbReference type="PANTHER" id="PTHR47219:SF9">
    <property type="entry name" value="GTPASE ACTIVATING PROTEIN AND CENTROSOME-ASSOCIATED, ISOFORM B"/>
    <property type="match status" value="1"/>
</dbReference>
<comment type="caution">
    <text evidence="2">The sequence shown here is derived from an EMBL/GenBank/DDBJ whole genome shotgun (WGS) entry which is preliminary data.</text>
</comment>
<dbReference type="PROSITE" id="PS50086">
    <property type="entry name" value="TBC_RABGAP"/>
    <property type="match status" value="1"/>
</dbReference>
<dbReference type="GO" id="GO:0005096">
    <property type="term" value="F:GTPase activator activity"/>
    <property type="evidence" value="ECO:0007669"/>
    <property type="project" value="TreeGrafter"/>
</dbReference>
<dbReference type="Pfam" id="PF00566">
    <property type="entry name" value="RabGAP-TBC"/>
    <property type="match status" value="1"/>
</dbReference>
<protein>
    <recommendedName>
        <fullName evidence="1">Rab-GAP TBC domain-containing protein</fullName>
    </recommendedName>
</protein>
<evidence type="ECO:0000313" key="2">
    <source>
        <dbReference type="EMBL" id="CAD8185718.1"/>
    </source>
</evidence>
<dbReference type="InterPro" id="IPR050302">
    <property type="entry name" value="Rab_GAP_TBC_domain"/>
</dbReference>
<dbReference type="OrthoDB" id="294251at2759"/>
<organism evidence="2 3">
    <name type="scientific">Paramecium octaurelia</name>
    <dbReference type="NCBI Taxonomy" id="43137"/>
    <lineage>
        <taxon>Eukaryota</taxon>
        <taxon>Sar</taxon>
        <taxon>Alveolata</taxon>
        <taxon>Ciliophora</taxon>
        <taxon>Intramacronucleata</taxon>
        <taxon>Oligohymenophorea</taxon>
        <taxon>Peniculida</taxon>
        <taxon>Parameciidae</taxon>
        <taxon>Paramecium</taxon>
    </lineage>
</organism>
<reference evidence="2" key="1">
    <citation type="submission" date="2021-01" db="EMBL/GenBank/DDBJ databases">
        <authorList>
            <consortium name="Genoscope - CEA"/>
            <person name="William W."/>
        </authorList>
    </citation>
    <scope>NUCLEOTIDE SEQUENCE</scope>
</reference>
<dbReference type="SMART" id="SM00164">
    <property type="entry name" value="TBC"/>
    <property type="match status" value="1"/>
</dbReference>
<gene>
    <name evidence="2" type="ORF">POCTA_138.1.T0860107</name>
</gene>
<dbReference type="FunFam" id="1.10.8.270:FF:000084">
    <property type="entry name" value="Uncharacterized protein"/>
    <property type="match status" value="1"/>
</dbReference>
<evidence type="ECO:0000259" key="1">
    <source>
        <dbReference type="PROSITE" id="PS50086"/>
    </source>
</evidence>
<feature type="domain" description="Rab-GAP TBC" evidence="1">
    <location>
        <begin position="143"/>
        <end position="350"/>
    </location>
</feature>
<dbReference type="AlphaFoldDB" id="A0A8S1W602"/>
<dbReference type="InterPro" id="IPR000195">
    <property type="entry name" value="Rab-GAP-TBC_dom"/>
</dbReference>
<sequence>MNYFKTIEQNESGVWESIPFEIIQLSRRKNRQQAVQVQNQTNKSRLFKRSISESKEVVKAQNMKFKDQNLLKKSKDDQPITHEEQFEYKLIQVEISDFVIIEPCKKGKEYQLLKQEDWRKIISQKSFNGYNFLDIHVSLLAQTLNFFERRDIWQLFCRVDSTKNQIKSAGKSFLQYSQQNNKFRSQIEKDIPRTLTECEFLTNPDNIASLKKILIAYANYNPELGYTQGMNIIAANLLVCYDLQSNDHQFLDDVEIFDPKRDEMVFYIFIYIMKELKWEQVFQPGFPGLLQMMQILNSKFKSELPQLYQHFQEVGVDFNICFQYQYFTLLMYGNSWKISRMIFDVFLFEGEEIIHTFIIGMLKCCESSLLKLHTFEEILKFCKNDMISQFYGIFSFHLDGKKDLTNTLLNLGFIKLTEKIEKSDQQNTVQTQNLQKKQNQLGQITQIGGYLKQFFRKT</sequence>
<dbReference type="PANTHER" id="PTHR47219">
    <property type="entry name" value="RAB GTPASE-ACTIVATING PROTEIN 1-LIKE"/>
    <property type="match status" value="1"/>
</dbReference>
<dbReference type="Proteomes" id="UP000683925">
    <property type="component" value="Unassembled WGS sequence"/>
</dbReference>
<dbReference type="OMA" id="FCKNDMI"/>
<accession>A0A8S1W602</accession>